<gene>
    <name evidence="1" type="ORF">F965_02157</name>
</gene>
<dbReference type="PATRIC" id="fig|1217675.3.peg.2083"/>
<dbReference type="AlphaFoldDB" id="N8WLD3"/>
<dbReference type="Proteomes" id="UP000018438">
    <property type="component" value="Unassembled WGS sequence"/>
</dbReference>
<protein>
    <submittedName>
        <fullName evidence="1">Uncharacterized protein</fullName>
    </submittedName>
</protein>
<dbReference type="RefSeq" id="WP_004815766.1">
    <property type="nucleotide sequence ID" value="NZ_KB849452.1"/>
</dbReference>
<comment type="caution">
    <text evidence="1">The sequence shown here is derived from an EMBL/GenBank/DDBJ whole genome shotgun (WGS) entry which is preliminary data.</text>
</comment>
<dbReference type="HOGENOM" id="CLU_1202713_0_0_6"/>
<proteinExistence type="predicted"/>
<evidence type="ECO:0000313" key="2">
    <source>
        <dbReference type="Proteomes" id="UP000018438"/>
    </source>
</evidence>
<reference evidence="1 2" key="1">
    <citation type="submission" date="2013-02" db="EMBL/GenBank/DDBJ databases">
        <title>The Genome Sequence of Acinetobacter schindleri NIPH 900.</title>
        <authorList>
            <consortium name="The Broad Institute Genome Sequencing Platform"/>
            <consortium name="The Broad Institute Genome Sequencing Center for Infectious Disease"/>
            <person name="Cerqueira G."/>
            <person name="Feldgarden M."/>
            <person name="Courvalin P."/>
            <person name="Perichon B."/>
            <person name="Grillot-Courvalin C."/>
            <person name="Clermont D."/>
            <person name="Rocha E."/>
            <person name="Yoon E.-J."/>
            <person name="Nemec A."/>
            <person name="Walker B."/>
            <person name="Young S.K."/>
            <person name="Zeng Q."/>
            <person name="Gargeya S."/>
            <person name="Fitzgerald M."/>
            <person name="Haas B."/>
            <person name="Abouelleil A."/>
            <person name="Alvarado L."/>
            <person name="Arachchi H.M."/>
            <person name="Berlin A.M."/>
            <person name="Chapman S.B."/>
            <person name="Dewar J."/>
            <person name="Goldberg J."/>
            <person name="Griggs A."/>
            <person name="Gujja S."/>
            <person name="Hansen M."/>
            <person name="Howarth C."/>
            <person name="Imamovic A."/>
            <person name="Larimer J."/>
            <person name="McCowan C."/>
            <person name="Murphy C."/>
            <person name="Neiman D."/>
            <person name="Pearson M."/>
            <person name="Priest M."/>
            <person name="Roberts A."/>
            <person name="Saif S."/>
            <person name="Shea T."/>
            <person name="Sisk P."/>
            <person name="Sykes S."/>
            <person name="Wortman J."/>
            <person name="Nusbaum C."/>
            <person name="Birren B."/>
        </authorList>
    </citation>
    <scope>NUCLEOTIDE SEQUENCE [LARGE SCALE GENOMIC DNA]</scope>
    <source>
        <strain evidence="1 2">NIPH 900</strain>
    </source>
</reference>
<sequence length="235" mass="27568">MHKLISVLKELSVQHDIKNYNWDIPQNCPIQIPDHLASNFDRNIYLKEHLNEALNKDDCLPAYYWMIQEWGGISSFKRNELNDAKILKFLKELEKKSLTKVSFDRISSFSKVASFIQPGEYVIYDSRVIYSLNWLLFNYASELEMFSQPQSRNSELMKYDMQTIFRLTGKNPTYRSHKNAFNEYCDLIKMLSIEIYGQSSKPYLLEMLLFTVAPNAIVADVEKRVSLKINLKLVV</sequence>
<dbReference type="EMBL" id="APPI01000018">
    <property type="protein sequence ID" value="ENV12791.1"/>
    <property type="molecule type" value="Genomic_DNA"/>
</dbReference>
<organism evidence="1 2">
    <name type="scientific">Acinetobacter schindleri NIPH 900</name>
    <dbReference type="NCBI Taxonomy" id="1217675"/>
    <lineage>
        <taxon>Bacteria</taxon>
        <taxon>Pseudomonadati</taxon>
        <taxon>Pseudomonadota</taxon>
        <taxon>Gammaproteobacteria</taxon>
        <taxon>Moraxellales</taxon>
        <taxon>Moraxellaceae</taxon>
        <taxon>Acinetobacter</taxon>
    </lineage>
</organism>
<accession>N8WLD3</accession>
<evidence type="ECO:0000313" key="1">
    <source>
        <dbReference type="EMBL" id="ENV12791.1"/>
    </source>
</evidence>
<keyword evidence="2" id="KW-1185">Reference proteome</keyword>
<name>N8WLD3_9GAMM</name>